<organism evidence="7 8">
    <name type="scientific">Phrynosoma platyrhinos</name>
    <name type="common">Desert horned lizard</name>
    <dbReference type="NCBI Taxonomy" id="52577"/>
    <lineage>
        <taxon>Eukaryota</taxon>
        <taxon>Metazoa</taxon>
        <taxon>Chordata</taxon>
        <taxon>Craniata</taxon>
        <taxon>Vertebrata</taxon>
        <taxon>Euteleostomi</taxon>
        <taxon>Lepidosauria</taxon>
        <taxon>Squamata</taxon>
        <taxon>Bifurcata</taxon>
        <taxon>Unidentata</taxon>
        <taxon>Episquamata</taxon>
        <taxon>Toxicofera</taxon>
        <taxon>Iguania</taxon>
        <taxon>Phrynosomatidae</taxon>
        <taxon>Phrynosomatinae</taxon>
        <taxon>Phrynosoma</taxon>
    </lineage>
</organism>
<dbReference type="Pfam" id="PF00094">
    <property type="entry name" value="VWD"/>
    <property type="match status" value="2"/>
</dbReference>
<reference evidence="7 8" key="1">
    <citation type="journal article" date="2022" name="Gigascience">
        <title>A chromosome-level genome assembly and annotation of the desert horned lizard, Phrynosoma platyrhinos, provides insight into chromosomal rearrangements among reptiles.</title>
        <authorList>
            <person name="Koochekian N."/>
            <person name="Ascanio A."/>
            <person name="Farleigh K."/>
            <person name="Card D.C."/>
            <person name="Schield D.R."/>
            <person name="Castoe T.A."/>
            <person name="Jezkova T."/>
        </authorList>
    </citation>
    <scope>NUCLEOTIDE SEQUENCE [LARGE SCALE GENOMIC DNA]</scope>
    <source>
        <strain evidence="7">NK-2021</strain>
    </source>
</reference>
<feature type="domain" description="VWFD" evidence="6">
    <location>
        <begin position="425"/>
        <end position="603"/>
    </location>
</feature>
<dbReference type="CDD" id="cd19941">
    <property type="entry name" value="TIL"/>
    <property type="match status" value="1"/>
</dbReference>
<dbReference type="InterPro" id="IPR052749">
    <property type="entry name" value="Alpha-tectorin"/>
</dbReference>
<dbReference type="Pfam" id="PF08742">
    <property type="entry name" value="C8"/>
    <property type="match status" value="1"/>
</dbReference>
<evidence type="ECO:0000259" key="6">
    <source>
        <dbReference type="PROSITE" id="PS51233"/>
    </source>
</evidence>
<sequence>MYRCDGTIKTTEGVVSLCSYGQFCGIRKGVYGCHALPDGICQVSGFLHYTTFDGQHYSFQGSSTFVLLELCEASRFSPSFRVEVKNEKLSRVPLAVTSEVFVLVNNTQICLQRGRQGTVKIDKVAVSLPVTIQGLGITIYQHGFYTIVKTDFGLTVSYDMNHHGLFVTLAPAYQGQTCGLCGNFNGITDDDFVLRNGSTAKATMEFVLGWQLETAPGGADDFSASVPLFEQWQRLIHLKSMCWVIQNPNGPFASCHSEVDPEPYLTDCVFDLYISGEDSSLLCHSIQTYVAACQRANVTISPWRTESFCSFDCLANSHYELCGSPCQDICFHSWIKPHCLDICSEGCFCDRGYLRSGSSCIPEDQCGCLHNGLLYEIGNRVWLPGCQERCSCTGPSDFHCIPSSCNPGQTCTVKDGKVGCHTQWGTCTVTGDPHYFTFDGAVAHFQGTCAYEISRTCNSSLPFFYRIVAENRNWRNPQVSFVSRVEVWLKSSLLSFHIVLGRSQMVEVNQERVQPPYTLGPMGSITKIKNTVTIKAVANLEIQYNGRHTLFIHVGPEYQGKLCGMCGNFNSIHGDDKVLPDGNRAQNDLQFGNSWKTDTSPAGIINETLAPGQGNYWTAMTLYQDPQYSKPFTQSPILLMVNHRAYVSISISVQVNATHIIYSNVVQGHVENIYGGVISRDRFLFLSFSCTYPLNINLSMASVIHPIQDIFQFVPDLVEVYLHCRIRLCSFHTAKCTANCDLASPVIAGRKAPSGIISAGPFLRYDDSLDQGRSFFFNANAGAHERLS</sequence>
<dbReference type="SUPFAM" id="SSF57567">
    <property type="entry name" value="Serine protease inhibitors"/>
    <property type="match status" value="1"/>
</dbReference>
<dbReference type="InterPro" id="IPR055355">
    <property type="entry name" value="ZP-C"/>
</dbReference>
<comment type="caution">
    <text evidence="7">The sequence shown here is derived from an EMBL/GenBank/DDBJ whole genome shotgun (WGS) entry which is preliminary data.</text>
</comment>
<dbReference type="PROSITE" id="PS51233">
    <property type="entry name" value="VWFD"/>
    <property type="match status" value="2"/>
</dbReference>
<name>A0ABQ7TNT6_PHRPL</name>
<dbReference type="EMBL" id="JAIPUX010000035">
    <property type="protein sequence ID" value="KAH0631348.1"/>
    <property type="molecule type" value="Genomic_DNA"/>
</dbReference>
<dbReference type="SMART" id="SM00832">
    <property type="entry name" value="C8"/>
    <property type="match status" value="1"/>
</dbReference>
<accession>A0ABQ7TNT6</accession>
<keyword evidence="3" id="KW-0472">Membrane</keyword>
<protein>
    <recommendedName>
        <fullName evidence="6">VWFD domain-containing protein</fullName>
    </recommendedName>
</protein>
<keyword evidence="4" id="KW-1015">Disulfide bond</keyword>
<keyword evidence="5" id="KW-0325">Glycoprotein</keyword>
<evidence type="ECO:0000313" key="7">
    <source>
        <dbReference type="EMBL" id="KAH0631348.1"/>
    </source>
</evidence>
<dbReference type="PANTHER" id="PTHR46160:SF9">
    <property type="entry name" value="PROTEIN PRY2-RELATED"/>
    <property type="match status" value="1"/>
</dbReference>
<evidence type="ECO:0000256" key="3">
    <source>
        <dbReference type="ARBA" id="ARBA00023136"/>
    </source>
</evidence>
<dbReference type="Proteomes" id="UP000826234">
    <property type="component" value="Unassembled WGS sequence"/>
</dbReference>
<dbReference type="InterPro" id="IPR025615">
    <property type="entry name" value="TILa_dom"/>
</dbReference>
<proteinExistence type="predicted"/>
<evidence type="ECO:0000256" key="4">
    <source>
        <dbReference type="ARBA" id="ARBA00023157"/>
    </source>
</evidence>
<evidence type="ECO:0000256" key="1">
    <source>
        <dbReference type="ARBA" id="ARBA00004370"/>
    </source>
</evidence>
<keyword evidence="8" id="KW-1185">Reference proteome</keyword>
<dbReference type="InterPro" id="IPR002919">
    <property type="entry name" value="TIL_dom"/>
</dbReference>
<dbReference type="InterPro" id="IPR001846">
    <property type="entry name" value="VWF_type-D"/>
</dbReference>
<comment type="subcellular location">
    <subcellularLocation>
        <location evidence="1">Membrane</location>
    </subcellularLocation>
</comment>
<dbReference type="Pfam" id="PF00100">
    <property type="entry name" value="Zona_pellucida"/>
    <property type="match status" value="1"/>
</dbReference>
<dbReference type="PANTHER" id="PTHR46160">
    <property type="entry name" value="ALPHA-TECTORIN-RELATED"/>
    <property type="match status" value="1"/>
</dbReference>
<dbReference type="SMART" id="SM00216">
    <property type="entry name" value="VWD"/>
    <property type="match status" value="2"/>
</dbReference>
<dbReference type="Gene3D" id="2.60.40.3210">
    <property type="entry name" value="Zona pellucida, ZP-N domain"/>
    <property type="match status" value="1"/>
</dbReference>
<dbReference type="InterPro" id="IPR036084">
    <property type="entry name" value="Ser_inhib-like_sf"/>
</dbReference>
<dbReference type="Pfam" id="PF12714">
    <property type="entry name" value="TILa"/>
    <property type="match status" value="1"/>
</dbReference>
<feature type="domain" description="VWFD" evidence="6">
    <location>
        <begin position="39"/>
        <end position="218"/>
    </location>
</feature>
<gene>
    <name evidence="7" type="ORF">JD844_005639</name>
</gene>
<dbReference type="InterPro" id="IPR014853">
    <property type="entry name" value="VWF/SSPO/ZAN-like_Cys-rich_dom"/>
</dbReference>
<evidence type="ECO:0000313" key="8">
    <source>
        <dbReference type="Proteomes" id="UP000826234"/>
    </source>
</evidence>
<evidence type="ECO:0000256" key="5">
    <source>
        <dbReference type="ARBA" id="ARBA00023180"/>
    </source>
</evidence>
<dbReference type="Pfam" id="PF01826">
    <property type="entry name" value="TIL"/>
    <property type="match status" value="1"/>
</dbReference>
<evidence type="ECO:0000256" key="2">
    <source>
        <dbReference type="ARBA" id="ARBA00022729"/>
    </source>
</evidence>
<dbReference type="Gene3D" id="2.10.25.10">
    <property type="entry name" value="Laminin"/>
    <property type="match status" value="1"/>
</dbReference>
<keyword evidence="2" id="KW-0732">Signal</keyword>